<dbReference type="Gene3D" id="2.40.30.10">
    <property type="entry name" value="Translation factors"/>
    <property type="match status" value="1"/>
</dbReference>
<comment type="cofactor">
    <cofactor evidence="1 14 15">
        <name>FAD</name>
        <dbReference type="ChEBI" id="CHEBI:57692"/>
    </cofactor>
</comment>
<dbReference type="InterPro" id="IPR017938">
    <property type="entry name" value="Riboflavin_synthase-like_b-brl"/>
</dbReference>
<dbReference type="SUPFAM" id="SSF52343">
    <property type="entry name" value="Ferredoxin reductase-like, C-terminal NADP-linked domain"/>
    <property type="match status" value="1"/>
</dbReference>
<feature type="binding site" evidence="14">
    <location>
        <position position="143"/>
    </location>
    <ligand>
        <name>FAD</name>
        <dbReference type="ChEBI" id="CHEBI:57692"/>
    </ligand>
</feature>
<evidence type="ECO:0000256" key="7">
    <source>
        <dbReference type="ARBA" id="ARBA00022827"/>
    </source>
</evidence>
<comment type="caution">
    <text evidence="17">The sequence shown here is derived from an EMBL/GenBank/DDBJ whole genome shotgun (WGS) entry which is preliminary data.</text>
</comment>
<evidence type="ECO:0000259" key="16">
    <source>
        <dbReference type="PROSITE" id="PS51384"/>
    </source>
</evidence>
<evidence type="ECO:0000313" key="18">
    <source>
        <dbReference type="Proteomes" id="UP000620124"/>
    </source>
</evidence>
<dbReference type="InterPro" id="IPR001433">
    <property type="entry name" value="OxRdtase_FAD/NAD-bd"/>
</dbReference>
<keyword evidence="10 15" id="KW-0520">NAD</keyword>
<dbReference type="Pfam" id="PF00175">
    <property type="entry name" value="NAD_binding_1"/>
    <property type="match status" value="1"/>
</dbReference>
<reference evidence="17" key="1">
    <citation type="submission" date="2020-05" db="EMBL/GenBank/DDBJ databases">
        <title>Mycena genomes resolve the evolution of fungal bioluminescence.</title>
        <authorList>
            <person name="Tsai I.J."/>
        </authorList>
    </citation>
    <scope>NUCLEOTIDE SEQUENCE</scope>
    <source>
        <strain evidence="17">CCC161011</strain>
    </source>
</reference>
<sequence length="331" mass="35813">MSLLRTTFRPSVLTARVRQYATEAAPQKKSSLVPMTLALGGVGGLAYYVYASRTGATSTSLPSVLNPEEFITLPLKKVVPYNHNSSTFIFELPPKTSSKLPVASCVVVQAADPEALKDQKGNPVVRPYTPISAADNTGELSFLIKKYETGVMSKHIHTLKPGDSLKIKGPIHKFPYKENEFDEVALIGGGSGITPLYQVISHALSSPSNTTKFKLLFSNVTEEDILMREDIDALAKKHPKTLEVVYLLDKPKPDWKGPTGFINADVIKKYVAPPTAERTIVMVCANRPTVCPQAPPGQVAAVAGKKAGMKQGDIGGVLKELGYTADQVFKF</sequence>
<keyword evidence="5" id="KW-0812">Transmembrane</keyword>
<keyword evidence="8" id="KW-1133">Transmembrane helix</keyword>
<dbReference type="InterPro" id="IPR008333">
    <property type="entry name" value="Cbr1-like_FAD-bd_dom"/>
</dbReference>
<dbReference type="Gene3D" id="3.40.50.80">
    <property type="entry name" value="Nucleotide-binding domain of ferredoxin-NADP reductase (FNR) module"/>
    <property type="match status" value="1"/>
</dbReference>
<dbReference type="AlphaFoldDB" id="A0A8H6XVJ2"/>
<evidence type="ECO:0000256" key="13">
    <source>
        <dbReference type="ARBA" id="ARBA00047682"/>
    </source>
</evidence>
<comment type="subcellular location">
    <subcellularLocation>
        <location evidence="2">Mitochondrion outer membrane</location>
        <topology evidence="2">Single-pass membrane protein</topology>
    </subcellularLocation>
</comment>
<organism evidence="17 18">
    <name type="scientific">Mycena venus</name>
    <dbReference type="NCBI Taxonomy" id="2733690"/>
    <lineage>
        <taxon>Eukaryota</taxon>
        <taxon>Fungi</taxon>
        <taxon>Dikarya</taxon>
        <taxon>Basidiomycota</taxon>
        <taxon>Agaricomycotina</taxon>
        <taxon>Agaricomycetes</taxon>
        <taxon>Agaricomycetidae</taxon>
        <taxon>Agaricales</taxon>
        <taxon>Marasmiineae</taxon>
        <taxon>Mycenaceae</taxon>
        <taxon>Mycena</taxon>
    </lineage>
</organism>
<dbReference type="FunFam" id="2.40.30.10:FF:000069">
    <property type="entry name" value="NADH-cytochrome b5 reductase"/>
    <property type="match status" value="1"/>
</dbReference>
<dbReference type="CDD" id="cd06183">
    <property type="entry name" value="cyt_b5_reduct_like"/>
    <property type="match status" value="1"/>
</dbReference>
<evidence type="ECO:0000256" key="2">
    <source>
        <dbReference type="ARBA" id="ARBA00004572"/>
    </source>
</evidence>
<evidence type="ECO:0000256" key="9">
    <source>
        <dbReference type="ARBA" id="ARBA00023002"/>
    </source>
</evidence>
<evidence type="ECO:0000256" key="5">
    <source>
        <dbReference type="ARBA" id="ARBA00022692"/>
    </source>
</evidence>
<dbReference type="PRINTS" id="PR00406">
    <property type="entry name" value="CYTB5RDTASE"/>
</dbReference>
<evidence type="ECO:0000313" key="17">
    <source>
        <dbReference type="EMBL" id="KAF7347519.1"/>
    </source>
</evidence>
<dbReference type="EC" id="1.6.2.2" evidence="15"/>
<feature type="binding site" evidence="14">
    <location>
        <position position="127"/>
    </location>
    <ligand>
        <name>FAD</name>
        <dbReference type="ChEBI" id="CHEBI:57692"/>
    </ligand>
</feature>
<evidence type="ECO:0000256" key="4">
    <source>
        <dbReference type="ARBA" id="ARBA00022630"/>
    </source>
</evidence>
<dbReference type="Pfam" id="PF00970">
    <property type="entry name" value="FAD_binding_6"/>
    <property type="match status" value="1"/>
</dbReference>
<protein>
    <recommendedName>
        <fullName evidence="15">NADH-cytochrome b5 reductase</fullName>
        <ecNumber evidence="15">1.6.2.2</ecNumber>
    </recommendedName>
</protein>
<dbReference type="Proteomes" id="UP000620124">
    <property type="component" value="Unassembled WGS sequence"/>
</dbReference>
<feature type="binding site" evidence="14">
    <location>
        <position position="194"/>
    </location>
    <ligand>
        <name>FAD</name>
        <dbReference type="ChEBI" id="CHEBI:57692"/>
    </ligand>
</feature>
<dbReference type="EMBL" id="JACAZI010000012">
    <property type="protein sequence ID" value="KAF7347519.1"/>
    <property type="molecule type" value="Genomic_DNA"/>
</dbReference>
<dbReference type="PRINTS" id="PR00371">
    <property type="entry name" value="FPNCR"/>
</dbReference>
<comment type="catalytic activity">
    <reaction evidence="13 15">
        <text>2 Fe(III)-[cytochrome b5] + NADH = 2 Fe(II)-[cytochrome b5] + NAD(+) + H(+)</text>
        <dbReference type="Rhea" id="RHEA:46680"/>
        <dbReference type="Rhea" id="RHEA-COMP:10438"/>
        <dbReference type="Rhea" id="RHEA-COMP:10439"/>
        <dbReference type="ChEBI" id="CHEBI:15378"/>
        <dbReference type="ChEBI" id="CHEBI:29033"/>
        <dbReference type="ChEBI" id="CHEBI:29034"/>
        <dbReference type="ChEBI" id="CHEBI:57540"/>
        <dbReference type="ChEBI" id="CHEBI:57945"/>
        <dbReference type="EC" id="1.6.2.2"/>
    </reaction>
</comment>
<evidence type="ECO:0000256" key="14">
    <source>
        <dbReference type="PIRSR" id="PIRSR601834-1"/>
    </source>
</evidence>
<evidence type="ECO:0000256" key="11">
    <source>
        <dbReference type="ARBA" id="ARBA00023128"/>
    </source>
</evidence>
<evidence type="ECO:0000256" key="8">
    <source>
        <dbReference type="ARBA" id="ARBA00022989"/>
    </source>
</evidence>
<evidence type="ECO:0000256" key="3">
    <source>
        <dbReference type="ARBA" id="ARBA00006105"/>
    </source>
</evidence>
<name>A0A8H6XVJ2_9AGAR</name>
<keyword evidence="12" id="KW-0472">Membrane</keyword>
<keyword evidence="6" id="KW-1000">Mitochondrion outer membrane</keyword>
<evidence type="ECO:0000256" key="12">
    <source>
        <dbReference type="ARBA" id="ARBA00023136"/>
    </source>
</evidence>
<keyword evidence="7 14" id="KW-0274">FAD</keyword>
<dbReference type="InterPro" id="IPR001709">
    <property type="entry name" value="Flavoprot_Pyr_Nucl_cyt_Rdtase"/>
</dbReference>
<gene>
    <name evidence="17" type="ORF">MVEN_01508100</name>
</gene>
<accession>A0A8H6XVJ2</accession>
<keyword evidence="11" id="KW-0496">Mitochondrion</keyword>
<evidence type="ECO:0000256" key="15">
    <source>
        <dbReference type="RuleBase" id="RU361226"/>
    </source>
</evidence>
<dbReference type="OrthoDB" id="432685at2759"/>
<feature type="binding site" evidence="14">
    <location>
        <position position="152"/>
    </location>
    <ligand>
        <name>FAD</name>
        <dbReference type="ChEBI" id="CHEBI:57692"/>
    </ligand>
</feature>
<evidence type="ECO:0000256" key="10">
    <source>
        <dbReference type="ARBA" id="ARBA00023027"/>
    </source>
</evidence>
<feature type="domain" description="FAD-binding FR-type" evidence="16">
    <location>
        <begin position="68"/>
        <end position="177"/>
    </location>
</feature>
<dbReference type="PROSITE" id="PS51384">
    <property type="entry name" value="FAD_FR"/>
    <property type="match status" value="1"/>
</dbReference>
<feature type="binding site" evidence="14">
    <location>
        <position position="145"/>
    </location>
    <ligand>
        <name>FAD</name>
        <dbReference type="ChEBI" id="CHEBI:57692"/>
    </ligand>
</feature>
<keyword evidence="4 14" id="KW-0285">Flavoprotein</keyword>
<dbReference type="FunFam" id="3.40.50.80:FF:000009">
    <property type="entry name" value="NADH-cytochrome b5 reductase"/>
    <property type="match status" value="1"/>
</dbReference>
<feature type="binding site" evidence="14">
    <location>
        <position position="126"/>
    </location>
    <ligand>
        <name>FAD</name>
        <dbReference type="ChEBI" id="CHEBI:57692"/>
    </ligand>
</feature>
<feature type="binding site" evidence="14">
    <location>
        <position position="128"/>
    </location>
    <ligand>
        <name>FAD</name>
        <dbReference type="ChEBI" id="CHEBI:57692"/>
    </ligand>
</feature>
<dbReference type="InterPro" id="IPR001834">
    <property type="entry name" value="CBR-like"/>
</dbReference>
<proteinExistence type="inferred from homology"/>
<keyword evidence="9 15" id="KW-0560">Oxidoreductase</keyword>
<dbReference type="SUPFAM" id="SSF63380">
    <property type="entry name" value="Riboflavin synthase domain-like"/>
    <property type="match status" value="1"/>
</dbReference>
<comment type="similarity">
    <text evidence="3 15">Belongs to the flavoprotein pyridine nucleotide cytochrome reductase family.</text>
</comment>
<evidence type="ECO:0000256" key="6">
    <source>
        <dbReference type="ARBA" id="ARBA00022787"/>
    </source>
</evidence>
<dbReference type="InterPro" id="IPR017927">
    <property type="entry name" value="FAD-bd_FR_type"/>
</dbReference>
<dbReference type="InterPro" id="IPR039261">
    <property type="entry name" value="FNR_nucleotide-bd"/>
</dbReference>
<keyword evidence="18" id="KW-1185">Reference proteome</keyword>
<evidence type="ECO:0000256" key="1">
    <source>
        <dbReference type="ARBA" id="ARBA00001974"/>
    </source>
</evidence>
<dbReference type="PANTHER" id="PTHR19370">
    <property type="entry name" value="NADH-CYTOCHROME B5 REDUCTASE"/>
    <property type="match status" value="1"/>
</dbReference>
<dbReference type="GO" id="GO:0090524">
    <property type="term" value="F:cytochrome-b5 reductase activity, acting on NADH"/>
    <property type="evidence" value="ECO:0007669"/>
    <property type="project" value="UniProtKB-EC"/>
</dbReference>
<feature type="binding site" evidence="14">
    <location>
        <position position="153"/>
    </location>
    <ligand>
        <name>FAD</name>
        <dbReference type="ChEBI" id="CHEBI:57692"/>
    </ligand>
</feature>
<dbReference type="PANTHER" id="PTHR19370:SF171">
    <property type="entry name" value="NADH-CYTOCHROME B5 REDUCTASE 2"/>
    <property type="match status" value="1"/>
</dbReference>
<dbReference type="GO" id="GO:0005741">
    <property type="term" value="C:mitochondrial outer membrane"/>
    <property type="evidence" value="ECO:0007669"/>
    <property type="project" value="UniProtKB-SubCell"/>
</dbReference>